<evidence type="ECO:0000313" key="3">
    <source>
        <dbReference type="EMBL" id="MDO7905229.1"/>
    </source>
</evidence>
<dbReference type="PANTHER" id="PTHR43798:SF31">
    <property type="entry name" value="AB HYDROLASE SUPERFAMILY PROTEIN YCLE"/>
    <property type="match status" value="1"/>
</dbReference>
<comment type="caution">
    <text evidence="3">The sequence shown here is derived from an EMBL/GenBank/DDBJ whole genome shotgun (WGS) entry which is preliminary data.</text>
</comment>
<gene>
    <name evidence="3" type="ORF">Q5741_02225</name>
</gene>
<organism evidence="3 4">
    <name type="scientific">Paenibacillus lacisoli</name>
    <dbReference type="NCBI Taxonomy" id="3064525"/>
    <lineage>
        <taxon>Bacteria</taxon>
        <taxon>Bacillati</taxon>
        <taxon>Bacillota</taxon>
        <taxon>Bacilli</taxon>
        <taxon>Bacillales</taxon>
        <taxon>Paenibacillaceae</taxon>
        <taxon>Paenibacillus</taxon>
    </lineage>
</organism>
<dbReference type="GO" id="GO:0016787">
    <property type="term" value="F:hydrolase activity"/>
    <property type="evidence" value="ECO:0007669"/>
    <property type="project" value="UniProtKB-KW"/>
</dbReference>
<dbReference type="PRINTS" id="PR00111">
    <property type="entry name" value="ABHYDROLASE"/>
</dbReference>
<dbReference type="SUPFAM" id="SSF53474">
    <property type="entry name" value="alpha/beta-Hydrolases"/>
    <property type="match status" value="1"/>
</dbReference>
<keyword evidence="1 3" id="KW-0378">Hydrolase</keyword>
<dbReference type="InterPro" id="IPR029058">
    <property type="entry name" value="AB_hydrolase_fold"/>
</dbReference>
<dbReference type="InterPro" id="IPR000073">
    <property type="entry name" value="AB_hydrolase_1"/>
</dbReference>
<keyword evidence="4" id="KW-1185">Reference proteome</keyword>
<reference evidence="3 4" key="1">
    <citation type="submission" date="2023-07" db="EMBL/GenBank/DDBJ databases">
        <title>Paenibacillus sp. JX-17 nov. isolated from soil.</title>
        <authorList>
            <person name="Wan Y."/>
            <person name="Liu B."/>
        </authorList>
    </citation>
    <scope>NUCLEOTIDE SEQUENCE [LARGE SCALE GENOMIC DNA]</scope>
    <source>
        <strain evidence="3 4">JX-17</strain>
    </source>
</reference>
<evidence type="ECO:0000313" key="4">
    <source>
        <dbReference type="Proteomes" id="UP001240171"/>
    </source>
</evidence>
<dbReference type="PANTHER" id="PTHR43798">
    <property type="entry name" value="MONOACYLGLYCEROL LIPASE"/>
    <property type="match status" value="1"/>
</dbReference>
<evidence type="ECO:0000256" key="1">
    <source>
        <dbReference type="ARBA" id="ARBA00022801"/>
    </source>
</evidence>
<name>A0ABT9C985_9BACL</name>
<dbReference type="EMBL" id="JAUQTB010000001">
    <property type="protein sequence ID" value="MDO7905229.1"/>
    <property type="molecule type" value="Genomic_DNA"/>
</dbReference>
<sequence length="331" mass="37279">MPLLPMISKAGSTGDPQPGLTGIPIIETLLRTGISILGCPLTLTQHIVSVWRNSSYLPKGQMVNIGGRQLHAHLSGEGRVTVILESGMGGCSLDWTFVQPELSRHAAVLSYDRAGFGWSDPGREAPTCRQAVKDLRVLLQKLKLRPPYLLVGHSYGGMMMRLFASLYPDDVLGLVLVDATHEQRLLPTGMSMTRRRQVNRHRQQLRMGYLCSPVMLPRLLKRPVGSRRLPDEAGCMSRWLGYQNKAYKQAYWEQLCAEASALQLQQAQPLPRELPVMVLTAGLQSEEWKEDQHALLELTDRTEQWLVEDSRHSIQIDRPQTVMQAIKRLLY</sequence>
<evidence type="ECO:0000259" key="2">
    <source>
        <dbReference type="Pfam" id="PF00561"/>
    </source>
</evidence>
<dbReference type="InterPro" id="IPR050266">
    <property type="entry name" value="AB_hydrolase_sf"/>
</dbReference>
<dbReference type="Gene3D" id="3.40.50.1820">
    <property type="entry name" value="alpha/beta hydrolase"/>
    <property type="match status" value="1"/>
</dbReference>
<dbReference type="Proteomes" id="UP001240171">
    <property type="component" value="Unassembled WGS sequence"/>
</dbReference>
<proteinExistence type="predicted"/>
<feature type="domain" description="AB hydrolase-1" evidence="2">
    <location>
        <begin position="81"/>
        <end position="319"/>
    </location>
</feature>
<dbReference type="RefSeq" id="WP_305022407.1">
    <property type="nucleotide sequence ID" value="NZ_JAUQTB010000001.1"/>
</dbReference>
<accession>A0ABT9C985</accession>
<protein>
    <submittedName>
        <fullName evidence="3">Alpha/beta hydrolase</fullName>
    </submittedName>
</protein>
<dbReference type="Pfam" id="PF00561">
    <property type="entry name" value="Abhydrolase_1"/>
    <property type="match status" value="1"/>
</dbReference>